<keyword evidence="9" id="KW-0902">Two-component regulatory system</keyword>
<dbReference type="InterPro" id="IPR013515">
    <property type="entry name" value="Phytochrome_cen-reg"/>
</dbReference>
<dbReference type="Gene3D" id="1.10.287.130">
    <property type="match status" value="1"/>
</dbReference>
<feature type="region of interest" description="Disordered" evidence="12">
    <location>
        <begin position="1159"/>
        <end position="1255"/>
    </location>
</feature>
<dbReference type="PROSITE" id="PS50046">
    <property type="entry name" value="PHYTOCHROME_2"/>
    <property type="match status" value="1"/>
</dbReference>
<dbReference type="GeneID" id="89935155"/>
<dbReference type="InterPro" id="IPR001294">
    <property type="entry name" value="Phytochrome"/>
</dbReference>
<dbReference type="Pfam" id="PF00072">
    <property type="entry name" value="Response_reg"/>
    <property type="match status" value="1"/>
</dbReference>
<evidence type="ECO:0008006" key="18">
    <source>
        <dbReference type="Google" id="ProtNLM"/>
    </source>
</evidence>
<evidence type="ECO:0000259" key="13">
    <source>
        <dbReference type="PROSITE" id="PS50046"/>
    </source>
</evidence>
<dbReference type="SMART" id="SM00448">
    <property type="entry name" value="REC"/>
    <property type="match status" value="1"/>
</dbReference>
<dbReference type="SMART" id="SM00388">
    <property type="entry name" value="HisKA"/>
    <property type="match status" value="1"/>
</dbReference>
<dbReference type="InterPro" id="IPR011006">
    <property type="entry name" value="CheY-like_superfamily"/>
</dbReference>
<feature type="compositionally biased region" description="Basic and acidic residues" evidence="12">
    <location>
        <begin position="79"/>
        <end position="90"/>
    </location>
</feature>
<dbReference type="InterPro" id="IPR003594">
    <property type="entry name" value="HATPase_dom"/>
</dbReference>
<keyword evidence="10" id="KW-0675">Receptor</keyword>
<evidence type="ECO:0000256" key="7">
    <source>
        <dbReference type="ARBA" id="ARBA00022840"/>
    </source>
</evidence>
<feature type="domain" description="Histidine kinase" evidence="14">
    <location>
        <begin position="828"/>
        <end position="1063"/>
    </location>
</feature>
<gene>
    <name evidence="16" type="ORF">N656DRAFT_702547</name>
</gene>
<feature type="compositionally biased region" description="Basic and acidic residues" evidence="12">
    <location>
        <begin position="1202"/>
        <end position="1214"/>
    </location>
</feature>
<dbReference type="SUPFAM" id="SSF52172">
    <property type="entry name" value="CheY-like"/>
    <property type="match status" value="1"/>
</dbReference>
<dbReference type="SUPFAM" id="SSF55785">
    <property type="entry name" value="PYP-like sensor domain (PAS domain)"/>
    <property type="match status" value="1"/>
</dbReference>
<dbReference type="SUPFAM" id="SSF55781">
    <property type="entry name" value="GAF domain-like"/>
    <property type="match status" value="2"/>
</dbReference>
<evidence type="ECO:0000256" key="5">
    <source>
        <dbReference type="ARBA" id="ARBA00022741"/>
    </source>
</evidence>
<evidence type="ECO:0000256" key="2">
    <source>
        <dbReference type="ARBA" id="ARBA00022553"/>
    </source>
</evidence>
<dbReference type="Gene3D" id="3.30.450.40">
    <property type="match status" value="1"/>
</dbReference>
<keyword evidence="8" id="KW-0157">Chromophore</keyword>
<keyword evidence="6" id="KW-0418">Kinase</keyword>
<dbReference type="Proteomes" id="UP001302812">
    <property type="component" value="Unassembled WGS sequence"/>
</dbReference>
<feature type="domain" description="Phytochrome chromophore attachment site" evidence="13">
    <location>
        <begin position="452"/>
        <end position="614"/>
    </location>
</feature>
<feature type="modified residue" description="4-aspartylphosphate" evidence="11">
    <location>
        <position position="1313"/>
    </location>
</feature>
<dbReference type="Gene3D" id="3.30.450.20">
    <property type="entry name" value="PAS domain"/>
    <property type="match status" value="1"/>
</dbReference>
<dbReference type="InterPro" id="IPR013654">
    <property type="entry name" value="PAS_2"/>
</dbReference>
<dbReference type="InterPro" id="IPR003661">
    <property type="entry name" value="HisK_dim/P_dom"/>
</dbReference>
<keyword evidence="4" id="KW-0808">Transferase</keyword>
<feature type="compositionally biased region" description="Basic and acidic residues" evidence="12">
    <location>
        <begin position="1072"/>
        <end position="1083"/>
    </location>
</feature>
<feature type="compositionally biased region" description="Low complexity" evidence="12">
    <location>
        <begin position="56"/>
        <end position="75"/>
    </location>
</feature>
<evidence type="ECO:0000256" key="11">
    <source>
        <dbReference type="PROSITE-ProRule" id="PRU00169"/>
    </source>
</evidence>
<dbReference type="InterPro" id="IPR036097">
    <property type="entry name" value="HisK_dim/P_sf"/>
</dbReference>
<dbReference type="SUPFAM" id="SSF47384">
    <property type="entry name" value="Homodimeric domain of signal transducing histidine kinase"/>
    <property type="match status" value="1"/>
</dbReference>
<dbReference type="GO" id="GO:0009881">
    <property type="term" value="F:photoreceptor activity"/>
    <property type="evidence" value="ECO:0007669"/>
    <property type="project" value="UniProtKB-KW"/>
</dbReference>
<feature type="domain" description="Response regulatory" evidence="15">
    <location>
        <begin position="1262"/>
        <end position="1395"/>
    </location>
</feature>
<evidence type="ECO:0000259" key="15">
    <source>
        <dbReference type="PROSITE" id="PS50110"/>
    </source>
</evidence>
<keyword evidence="1" id="KW-0600">Photoreceptor protein</keyword>
<evidence type="ECO:0000256" key="6">
    <source>
        <dbReference type="ARBA" id="ARBA00022777"/>
    </source>
</evidence>
<dbReference type="Gene3D" id="3.40.50.2300">
    <property type="match status" value="1"/>
</dbReference>
<dbReference type="EMBL" id="MU853334">
    <property type="protein sequence ID" value="KAK4115712.1"/>
    <property type="molecule type" value="Genomic_DNA"/>
</dbReference>
<evidence type="ECO:0000256" key="9">
    <source>
        <dbReference type="ARBA" id="ARBA00023012"/>
    </source>
</evidence>
<keyword evidence="17" id="KW-1185">Reference proteome</keyword>
<dbReference type="GO" id="GO:0009584">
    <property type="term" value="P:detection of visible light"/>
    <property type="evidence" value="ECO:0007669"/>
    <property type="project" value="InterPro"/>
</dbReference>
<dbReference type="GO" id="GO:0000155">
    <property type="term" value="F:phosphorelay sensor kinase activity"/>
    <property type="evidence" value="ECO:0007669"/>
    <property type="project" value="InterPro"/>
</dbReference>
<protein>
    <recommendedName>
        <fullName evidence="18">Phytochrome</fullName>
    </recommendedName>
</protein>
<dbReference type="Pfam" id="PF08446">
    <property type="entry name" value="PAS_2"/>
    <property type="match status" value="1"/>
</dbReference>
<sequence>MDSSRHAVPAGNGNEPSHEPQDGQPTPETETSASGLENLPSPSEAAESKTSNWTPASAAGSAASTAGLASCSASSDGQLGHEAKPLPEDRVFPIRSVIAGNLGRTSSEDGHSLRKVTLSEGFKAALETRSMSGMKAGNVAALAPNTSWPATTAQPGRTSAASGSRSSIQADAERHGTVQRVAAIIGEQSGDGSESEDKDETQDPQAANEDSPERDAASGSPSQDHYTFRFKHVITDEGHAVITGRDGTMQRCEDEPIHAPGAIQAFGLMVVIQQEPDGRFLVRYVSENSKRIIGYSPQDLFRLDDFLGILTEEQAEILLDHIDFIKDEDADPSTNGPDVFALSIRPPGKPRSVKLWCALHIHPTRPDLILCEFELADDREYPLRPPDEELPDNPEDTLRLNPTTEELIESTEVLSRPLRVLRNARKKTSEAGAVQVFDIMSQVQEQLANAPSLEKLLKIAVGIIKELTGFHRVMIYQFDSSYNGKVVTELVDPAQTRDLYMGLNFPASDIPQQARNLYKLNKVRVLYDRDLETARIVCRTKEELEPPLDMTHAYLRAISPIHLKYLENMAVRSSMSISINAFGDLWGLAACHSYGPRGMRVSFPVRKMCRLVGETVARNIERLSYTARLDARKLLNAVPGDKNPSGCIAASSDDLLKLFRADFGMLSIGEEAKVLGKVERSQEALAIVEYLRLARFKSVFATQDVAAQFPDLHYPPGFSVIAGLLYVPLSVDGEDFIVFFRKGQVMEVKWGGNPYEKTIQEGTVGYLEPRKSFKTWCETVVGKCREWSEEQVESAAVLCLVYGKFIEVWRQKQAALKSSRLTRLLLENSAHEVRTPLNAIINYLEIALEGTLDQETRDNLARSHSASQSLVCVINDLLDLTKTEKGLELVKGDIFDLSACIREATEPFESNARRKGLGYEVVEHPGFPRHVIGDQRRVRQVVTNLVANAVAYTSAGFVKVELYVVEVQGCRIRLEIVVQDTGKGMSDTQVDALFRELEQVSMEPDMEVQSSDEQAAGKERHGKTLGLGLAMVARILRNMDGQLRLKSEEGKGSRFVIQLPFDLPEEAGDPTTADKEGLSHERTTSPGVAAQVAAISPEPHEGEVTLVDSASCSAGTGSPSLRRSLGDILVATDQDGAKAAVGNGGISVDVIPGSLTISGLRPAGDAQQSHCSQPSESEPGAGSHGPLDSIGVEPNKPPPETPEIRDLGHRKEFVKPIPIPDNKDDPQIPQHISGVEAEDKPAMKEQAASAPDGHETEPVKLQVLIAEDDPINMKLLRKRLEKAGHKVSHALNGDECATMYKENPQDSDVILMDMQMPIMDGLTSTKVIRSFEQSGGPPGLSQVQSNHKHNRIPIFAVSASLVEKDKDMYVDAGFDGWILKPINFQRLEMLLRGITDDGARNEALYVRGRWEKGGWFEPRSAEDAK</sequence>
<accession>A0AAN6TJM5</accession>
<dbReference type="InterPro" id="IPR005467">
    <property type="entry name" value="His_kinase_dom"/>
</dbReference>
<dbReference type="Pfam" id="PF00512">
    <property type="entry name" value="HisKA"/>
    <property type="match status" value="1"/>
</dbReference>
<dbReference type="PANTHER" id="PTHR43065">
    <property type="entry name" value="SENSOR HISTIDINE KINASE"/>
    <property type="match status" value="1"/>
</dbReference>
<evidence type="ECO:0000259" key="14">
    <source>
        <dbReference type="PROSITE" id="PS50109"/>
    </source>
</evidence>
<keyword evidence="2 11" id="KW-0597">Phosphoprotein</keyword>
<dbReference type="InterPro" id="IPR029016">
    <property type="entry name" value="GAF-like_dom_sf"/>
</dbReference>
<keyword evidence="5" id="KW-0547">Nucleotide-binding</keyword>
<dbReference type="Gene3D" id="3.30.565.10">
    <property type="entry name" value="Histidine kinase-like ATPase, C-terminal domain"/>
    <property type="match status" value="1"/>
</dbReference>
<feature type="compositionally biased region" description="Polar residues" evidence="12">
    <location>
        <begin position="1166"/>
        <end position="1176"/>
    </location>
</feature>
<dbReference type="GO" id="GO:0006355">
    <property type="term" value="P:regulation of DNA-templated transcription"/>
    <property type="evidence" value="ECO:0007669"/>
    <property type="project" value="InterPro"/>
</dbReference>
<dbReference type="InterPro" id="IPR035965">
    <property type="entry name" value="PAS-like_dom_sf"/>
</dbReference>
<reference evidence="16" key="2">
    <citation type="submission" date="2023-05" db="EMBL/GenBank/DDBJ databases">
        <authorList>
            <consortium name="Lawrence Berkeley National Laboratory"/>
            <person name="Steindorff A."/>
            <person name="Hensen N."/>
            <person name="Bonometti L."/>
            <person name="Westerberg I."/>
            <person name="Brannstrom I.O."/>
            <person name="Guillou S."/>
            <person name="Cros-Aarteil S."/>
            <person name="Calhoun S."/>
            <person name="Haridas S."/>
            <person name="Kuo A."/>
            <person name="Mondo S."/>
            <person name="Pangilinan J."/>
            <person name="Riley R."/>
            <person name="Labutti K."/>
            <person name="Andreopoulos B."/>
            <person name="Lipzen A."/>
            <person name="Chen C."/>
            <person name="Yanf M."/>
            <person name="Daum C."/>
            <person name="Ng V."/>
            <person name="Clum A."/>
            <person name="Ohm R."/>
            <person name="Martin F."/>
            <person name="Silar P."/>
            <person name="Natvig D."/>
            <person name="Lalanne C."/>
            <person name="Gautier V."/>
            <person name="Ament-Velasquez S.L."/>
            <person name="Kruys A."/>
            <person name="Hutchinson M.I."/>
            <person name="Powell A.J."/>
            <person name="Barry K."/>
            <person name="Miller A.N."/>
            <person name="Grigoriev I.V."/>
            <person name="Debuchy R."/>
            <person name="Gladieux P."/>
            <person name="Thoren M.H."/>
            <person name="Johannesson H."/>
        </authorList>
    </citation>
    <scope>NUCLEOTIDE SEQUENCE</scope>
    <source>
        <strain evidence="16">CBS 508.74</strain>
    </source>
</reference>
<dbReference type="CDD" id="cd17546">
    <property type="entry name" value="REC_hyHK_CKI1_RcsC-like"/>
    <property type="match status" value="1"/>
</dbReference>
<feature type="region of interest" description="Disordered" evidence="12">
    <location>
        <begin position="145"/>
        <end position="224"/>
    </location>
</feature>
<dbReference type="InterPro" id="IPR003018">
    <property type="entry name" value="GAF"/>
</dbReference>
<dbReference type="SMART" id="SM00387">
    <property type="entry name" value="HATPase_c"/>
    <property type="match status" value="1"/>
</dbReference>
<evidence type="ECO:0000256" key="12">
    <source>
        <dbReference type="SAM" id="MobiDB-lite"/>
    </source>
</evidence>
<feature type="compositionally biased region" description="Acidic residues" evidence="12">
    <location>
        <begin position="193"/>
        <end position="202"/>
    </location>
</feature>
<evidence type="ECO:0000256" key="1">
    <source>
        <dbReference type="ARBA" id="ARBA00022543"/>
    </source>
</evidence>
<dbReference type="PROSITE" id="PS50110">
    <property type="entry name" value="RESPONSE_REGULATORY"/>
    <property type="match status" value="1"/>
</dbReference>
<dbReference type="Gene3D" id="3.30.450.270">
    <property type="match status" value="1"/>
</dbReference>
<feature type="region of interest" description="Disordered" evidence="12">
    <location>
        <begin position="1062"/>
        <end position="1085"/>
    </location>
</feature>
<dbReference type="Pfam" id="PF00360">
    <property type="entry name" value="PHY"/>
    <property type="match status" value="1"/>
</dbReference>
<proteinExistence type="predicted"/>
<name>A0AAN6TJM5_9PEZI</name>
<dbReference type="InterPro" id="IPR043150">
    <property type="entry name" value="Phytochrome_PHY_sf"/>
</dbReference>
<dbReference type="SUPFAM" id="SSF55874">
    <property type="entry name" value="ATPase domain of HSP90 chaperone/DNA topoisomerase II/histidine kinase"/>
    <property type="match status" value="1"/>
</dbReference>
<dbReference type="GO" id="GO:0005524">
    <property type="term" value="F:ATP binding"/>
    <property type="evidence" value="ECO:0007669"/>
    <property type="project" value="UniProtKB-KW"/>
</dbReference>
<dbReference type="CDD" id="cd00082">
    <property type="entry name" value="HisKA"/>
    <property type="match status" value="1"/>
</dbReference>
<dbReference type="PRINTS" id="PR01033">
    <property type="entry name" value="PHYTOCHROME"/>
</dbReference>
<feature type="compositionally biased region" description="Low complexity" evidence="12">
    <location>
        <begin position="156"/>
        <end position="167"/>
    </location>
</feature>
<dbReference type="PROSITE" id="PS50109">
    <property type="entry name" value="HIS_KIN"/>
    <property type="match status" value="1"/>
</dbReference>
<organism evidence="16 17">
    <name type="scientific">Canariomyces notabilis</name>
    <dbReference type="NCBI Taxonomy" id="2074819"/>
    <lineage>
        <taxon>Eukaryota</taxon>
        <taxon>Fungi</taxon>
        <taxon>Dikarya</taxon>
        <taxon>Ascomycota</taxon>
        <taxon>Pezizomycotina</taxon>
        <taxon>Sordariomycetes</taxon>
        <taxon>Sordariomycetidae</taxon>
        <taxon>Sordariales</taxon>
        <taxon>Chaetomiaceae</taxon>
        <taxon>Canariomyces</taxon>
    </lineage>
</organism>
<keyword evidence="3" id="KW-0716">Sensory transduction</keyword>
<evidence type="ECO:0000256" key="3">
    <source>
        <dbReference type="ARBA" id="ARBA00022606"/>
    </source>
</evidence>
<dbReference type="FunFam" id="3.30.450.270:FF:000002">
    <property type="entry name" value="Sensor histidine kinase/response regulator, putative"/>
    <property type="match status" value="1"/>
</dbReference>
<feature type="region of interest" description="Disordered" evidence="12">
    <location>
        <begin position="1"/>
        <end position="90"/>
    </location>
</feature>
<dbReference type="RefSeq" id="XP_064673282.1">
    <property type="nucleotide sequence ID" value="XM_064811030.1"/>
</dbReference>
<evidence type="ECO:0000256" key="10">
    <source>
        <dbReference type="ARBA" id="ARBA00023170"/>
    </source>
</evidence>
<evidence type="ECO:0000313" key="17">
    <source>
        <dbReference type="Proteomes" id="UP001302812"/>
    </source>
</evidence>
<feature type="compositionally biased region" description="Polar residues" evidence="12">
    <location>
        <begin position="145"/>
        <end position="155"/>
    </location>
</feature>
<feature type="compositionally biased region" description="Polar residues" evidence="12">
    <location>
        <begin position="23"/>
        <end position="35"/>
    </location>
</feature>
<evidence type="ECO:0000256" key="4">
    <source>
        <dbReference type="ARBA" id="ARBA00022679"/>
    </source>
</evidence>
<keyword evidence="7" id="KW-0067">ATP-binding</keyword>
<reference evidence="16" key="1">
    <citation type="journal article" date="2023" name="Mol. Phylogenet. Evol.">
        <title>Genome-scale phylogeny and comparative genomics of the fungal order Sordariales.</title>
        <authorList>
            <person name="Hensen N."/>
            <person name="Bonometti L."/>
            <person name="Westerberg I."/>
            <person name="Brannstrom I.O."/>
            <person name="Guillou S."/>
            <person name="Cros-Aarteil S."/>
            <person name="Calhoun S."/>
            <person name="Haridas S."/>
            <person name="Kuo A."/>
            <person name="Mondo S."/>
            <person name="Pangilinan J."/>
            <person name="Riley R."/>
            <person name="LaButti K."/>
            <person name="Andreopoulos B."/>
            <person name="Lipzen A."/>
            <person name="Chen C."/>
            <person name="Yan M."/>
            <person name="Daum C."/>
            <person name="Ng V."/>
            <person name="Clum A."/>
            <person name="Steindorff A."/>
            <person name="Ohm R.A."/>
            <person name="Martin F."/>
            <person name="Silar P."/>
            <person name="Natvig D.O."/>
            <person name="Lalanne C."/>
            <person name="Gautier V."/>
            <person name="Ament-Velasquez S.L."/>
            <person name="Kruys A."/>
            <person name="Hutchinson M.I."/>
            <person name="Powell A.J."/>
            <person name="Barry K."/>
            <person name="Miller A.N."/>
            <person name="Grigoriev I.V."/>
            <person name="Debuchy R."/>
            <person name="Gladieux P."/>
            <person name="Hiltunen Thoren M."/>
            <person name="Johannesson H."/>
        </authorList>
    </citation>
    <scope>NUCLEOTIDE SEQUENCE</scope>
    <source>
        <strain evidence="16">CBS 508.74</strain>
    </source>
</reference>
<evidence type="ECO:0000313" key="16">
    <source>
        <dbReference type="EMBL" id="KAK4115712.1"/>
    </source>
</evidence>
<dbReference type="Pfam" id="PF02518">
    <property type="entry name" value="HATPase_c"/>
    <property type="match status" value="1"/>
</dbReference>
<dbReference type="InterPro" id="IPR016132">
    <property type="entry name" value="Phyto_chromo_attachment"/>
</dbReference>
<dbReference type="InterPro" id="IPR001789">
    <property type="entry name" value="Sig_transdc_resp-reg_receiver"/>
</dbReference>
<evidence type="ECO:0000256" key="8">
    <source>
        <dbReference type="ARBA" id="ARBA00022991"/>
    </source>
</evidence>
<dbReference type="InterPro" id="IPR036890">
    <property type="entry name" value="HATPase_C_sf"/>
</dbReference>
<comment type="caution">
    <text evidence="16">The sequence shown here is derived from an EMBL/GenBank/DDBJ whole genome shotgun (WGS) entry which is preliminary data.</text>
</comment>
<dbReference type="PANTHER" id="PTHR43065:SF10">
    <property type="entry name" value="PEROXIDE STRESS-ACTIVATED HISTIDINE KINASE MAK3"/>
    <property type="match status" value="1"/>
</dbReference>
<dbReference type="Pfam" id="PF01590">
    <property type="entry name" value="GAF"/>
    <property type="match status" value="1"/>
</dbReference>